<gene>
    <name evidence="3" type="ORF">LKMONMHP_3532</name>
</gene>
<comment type="caution">
    <text evidence="3">The sequence shown here is derived from an EMBL/GenBank/DDBJ whole genome shotgun (WGS) entry which is preliminary data.</text>
</comment>
<keyword evidence="2" id="KW-0812">Transmembrane</keyword>
<reference evidence="3" key="1">
    <citation type="journal article" date="2021" name="Front. Microbiol.">
        <title>Comprehensive Comparative Genomics and Phenotyping of Methylobacterium Species.</title>
        <authorList>
            <person name="Alessa O."/>
            <person name="Ogura Y."/>
            <person name="Fujitani Y."/>
            <person name="Takami H."/>
            <person name="Hayashi T."/>
            <person name="Sahin N."/>
            <person name="Tani A."/>
        </authorList>
    </citation>
    <scope>NUCLEOTIDE SEQUENCE</scope>
    <source>
        <strain evidence="3">NBRC 15689</strain>
    </source>
</reference>
<sequence>MAEIETTTEARQGRRGRPVLYVLIGSLALLAIYMVGMLTWSGTDATKDHASQSQDSARELTTGSVNGNKSSPAPTATPAENPANPVPAKPNAQ</sequence>
<evidence type="ECO:0000313" key="3">
    <source>
        <dbReference type="EMBL" id="GJE28659.1"/>
    </source>
</evidence>
<feature type="compositionally biased region" description="Polar residues" evidence="1">
    <location>
        <begin position="51"/>
        <end position="67"/>
    </location>
</feature>
<dbReference type="RefSeq" id="WP_238312602.1">
    <property type="nucleotide sequence ID" value="NZ_BPQV01000011.1"/>
</dbReference>
<feature type="region of interest" description="Disordered" evidence="1">
    <location>
        <begin position="44"/>
        <end position="93"/>
    </location>
</feature>
<organism evidence="3 4">
    <name type="scientific">Methylobacterium organophilum</name>
    <dbReference type="NCBI Taxonomy" id="410"/>
    <lineage>
        <taxon>Bacteria</taxon>
        <taxon>Pseudomonadati</taxon>
        <taxon>Pseudomonadota</taxon>
        <taxon>Alphaproteobacteria</taxon>
        <taxon>Hyphomicrobiales</taxon>
        <taxon>Methylobacteriaceae</taxon>
        <taxon>Methylobacterium</taxon>
    </lineage>
</organism>
<keyword evidence="4" id="KW-1185">Reference proteome</keyword>
<keyword evidence="2" id="KW-0472">Membrane</keyword>
<proteinExistence type="predicted"/>
<accession>A0ABQ4TDR2</accession>
<name>A0ABQ4TDR2_METOR</name>
<reference evidence="3" key="2">
    <citation type="submission" date="2021-08" db="EMBL/GenBank/DDBJ databases">
        <authorList>
            <person name="Tani A."/>
            <person name="Ola A."/>
            <person name="Ogura Y."/>
            <person name="Katsura K."/>
            <person name="Hayashi T."/>
        </authorList>
    </citation>
    <scope>NUCLEOTIDE SEQUENCE</scope>
    <source>
        <strain evidence="3">NBRC 15689</strain>
    </source>
</reference>
<feature type="compositionally biased region" description="Pro residues" evidence="1">
    <location>
        <begin position="84"/>
        <end position="93"/>
    </location>
</feature>
<protein>
    <submittedName>
        <fullName evidence="3">Uncharacterized protein</fullName>
    </submittedName>
</protein>
<feature type="compositionally biased region" description="Low complexity" evidence="1">
    <location>
        <begin position="68"/>
        <end position="83"/>
    </location>
</feature>
<evidence type="ECO:0000313" key="4">
    <source>
        <dbReference type="Proteomes" id="UP001055156"/>
    </source>
</evidence>
<evidence type="ECO:0000256" key="2">
    <source>
        <dbReference type="SAM" id="Phobius"/>
    </source>
</evidence>
<evidence type="ECO:0000256" key="1">
    <source>
        <dbReference type="SAM" id="MobiDB-lite"/>
    </source>
</evidence>
<feature type="transmembrane region" description="Helical" evidence="2">
    <location>
        <begin position="20"/>
        <end position="40"/>
    </location>
</feature>
<keyword evidence="2" id="KW-1133">Transmembrane helix</keyword>
<dbReference type="EMBL" id="BPQV01000011">
    <property type="protein sequence ID" value="GJE28659.1"/>
    <property type="molecule type" value="Genomic_DNA"/>
</dbReference>
<dbReference type="Proteomes" id="UP001055156">
    <property type="component" value="Unassembled WGS sequence"/>
</dbReference>